<dbReference type="PANTHER" id="PTHR35889">
    <property type="entry name" value="CYCLOINULO-OLIGOSACCHARIDE FRUCTANOTRANSFERASE-RELATED"/>
    <property type="match status" value="1"/>
</dbReference>
<evidence type="ECO:0000256" key="4">
    <source>
        <dbReference type="PROSITE-ProRule" id="PRU00433"/>
    </source>
</evidence>
<dbReference type="InterPro" id="IPR011429">
    <property type="entry name" value="Cyt_c_Planctomycete-type"/>
</dbReference>
<feature type="chain" id="PRO_5022756434" evidence="7">
    <location>
        <begin position="30"/>
        <end position="978"/>
    </location>
</feature>
<feature type="coiled-coil region" evidence="5">
    <location>
        <begin position="620"/>
        <end position="647"/>
    </location>
</feature>
<evidence type="ECO:0000256" key="6">
    <source>
        <dbReference type="SAM" id="MobiDB-lite"/>
    </source>
</evidence>
<evidence type="ECO:0000256" key="7">
    <source>
        <dbReference type="SAM" id="SignalP"/>
    </source>
</evidence>
<feature type="region of interest" description="Disordered" evidence="6">
    <location>
        <begin position="135"/>
        <end position="154"/>
    </location>
</feature>
<proteinExistence type="predicted"/>
<feature type="signal peptide" evidence="7">
    <location>
        <begin position="1"/>
        <end position="29"/>
    </location>
</feature>
<evidence type="ECO:0000256" key="2">
    <source>
        <dbReference type="ARBA" id="ARBA00022723"/>
    </source>
</evidence>
<dbReference type="GO" id="GO:0047492">
    <property type="term" value="F:xanthan lyase activity"/>
    <property type="evidence" value="ECO:0007669"/>
    <property type="project" value="UniProtKB-EC"/>
</dbReference>
<dbReference type="SUPFAM" id="SSF46626">
    <property type="entry name" value="Cytochrome c"/>
    <property type="match status" value="1"/>
</dbReference>
<dbReference type="RefSeq" id="WP_068133090.1">
    <property type="nucleotide sequence ID" value="NZ_CP042914.1"/>
</dbReference>
<organism evidence="9 10">
    <name type="scientific">Roseimaritima ulvae</name>
    <dbReference type="NCBI Taxonomy" id="980254"/>
    <lineage>
        <taxon>Bacteria</taxon>
        <taxon>Pseudomonadati</taxon>
        <taxon>Planctomycetota</taxon>
        <taxon>Planctomycetia</taxon>
        <taxon>Pirellulales</taxon>
        <taxon>Pirellulaceae</taxon>
        <taxon>Roseimaritima</taxon>
    </lineage>
</organism>
<dbReference type="Pfam" id="PF07587">
    <property type="entry name" value="PSD1"/>
    <property type="match status" value="1"/>
</dbReference>
<evidence type="ECO:0000313" key="10">
    <source>
        <dbReference type="Proteomes" id="UP000325286"/>
    </source>
</evidence>
<accession>A0A5B9QKI4</accession>
<dbReference type="OrthoDB" id="127107at2"/>
<dbReference type="Pfam" id="PF25275">
    <property type="entry name" value="Golvesin_C"/>
    <property type="match status" value="1"/>
</dbReference>
<keyword evidence="10" id="KW-1185">Reference proteome</keyword>
<keyword evidence="9" id="KW-0456">Lyase</keyword>
<dbReference type="InterPro" id="IPR033803">
    <property type="entry name" value="CBD-like_Golvesin-Xly"/>
</dbReference>
<dbReference type="PROSITE" id="PS51007">
    <property type="entry name" value="CYTC"/>
    <property type="match status" value="1"/>
</dbReference>
<dbReference type="Pfam" id="PF07635">
    <property type="entry name" value="PSCyt1"/>
    <property type="match status" value="1"/>
</dbReference>
<dbReference type="AlphaFoldDB" id="A0A5B9QKI4"/>
<sequence length="978" mass="108618" precursor="true">MAAHPPPHLLAVLAAVLATFTFLAPPSLAAEPDAATAEANELFEKHVRPTLLEHCIRCHGDKKQQGGLRLDSREGWMTGGDSGPAIVPGQPDDSLFVQAIRYTDNNLEMPPKGVLPQTTIAAIEQWVRLGAADPRTLDASGEPSATSSGPPTVEQGRSFWAFQPVQTSMPPAVNDGDWPDTDIDRFVLAKLEQNGMTPAGDATRLDLVRRVYFDLIGLPPTPQQIEQFVNDPSPSAYADLVDRLLDSPQFGEHWGRHWLSVVRYAQSSGGGRTLLFPEAWRYRDYVIDSFNQDVPYDQFVREQLAGDLLEYDDWRDRRRKLIATAFLLLGPTNYELQDKDILEMDVVDEQLDTFGKSVLGMTIGCARCHDHKFDPIPTQDYYALAGIFKSTKAMIHSNVSQWNTVELPLDPKQAAERKERQAEIAEVRAELAVATKAWVDAGGMPDESKGKQVRSIDRKSLPGVVVDDDEAETIGEWMESTSQPGFVGRRYLHDSAAEPGKKRVIYRPQLPRSGRYQVQLSYAAGPNRSTRAQVQIRHRDGESTVKVNQRKTPELDGKLSLLGTFAFDVDGENPPQVTISNQGPQDGVVIADAVVFISVTTKDTQPVAEQPVDPLAEAEGKAAEAALAKLKKRVDTLTGELKALEKSLPTAPKVMATADDPDAGDIPIAIRGVVHNAGPMTPRGTLQVASHEPFASIPAGQSGRRELADWTCDPRNPLTSRVIVNRIWQWTIGRGLVSTVDNFGSMGQTPTHPELLDYLAASFVENQWSIKTLIRKILLSRTYRLQTLSSAQTDPTDPHNQWLSHAHRKRLHAEQIRDALLAISGKLDATQAGPNLREGTRSEYGYKFTSTRRSVYVPVFRNRLPELFEVFDFPDPNIQSGSRNVSTIASQALLLMNHPLVIEQSQTAAERLLQRDLDDDPARIRFAYRQVLGRPPNEDELAIMFDFIDGQQDSGQRQAAWTLMYQTLFQSIDFRHLN</sequence>
<keyword evidence="2 4" id="KW-0479">Metal-binding</keyword>
<feature type="domain" description="Cytochrome c" evidence="8">
    <location>
        <begin position="34"/>
        <end position="248"/>
    </location>
</feature>
<dbReference type="InterPro" id="IPR011444">
    <property type="entry name" value="DUF1549"/>
</dbReference>
<dbReference type="InterPro" id="IPR022655">
    <property type="entry name" value="DUF1553"/>
</dbReference>
<dbReference type="KEGG" id="rul:UC8_15740"/>
<dbReference type="Pfam" id="PF07583">
    <property type="entry name" value="PSCyt2"/>
    <property type="match status" value="1"/>
</dbReference>
<gene>
    <name evidence="9" type="primary">xly_3</name>
    <name evidence="9" type="ORF">UC8_15740</name>
</gene>
<keyword evidence="7" id="KW-0732">Signal</keyword>
<keyword evidence="3 4" id="KW-0408">Iron</keyword>
<keyword evidence="5" id="KW-0175">Coiled coil</keyword>
<name>A0A5B9QKI4_9BACT</name>
<evidence type="ECO:0000256" key="5">
    <source>
        <dbReference type="SAM" id="Coils"/>
    </source>
</evidence>
<keyword evidence="1 4" id="KW-0349">Heme</keyword>
<evidence type="ECO:0000259" key="8">
    <source>
        <dbReference type="PROSITE" id="PS51007"/>
    </source>
</evidence>
<dbReference type="InterPro" id="IPR036909">
    <property type="entry name" value="Cyt_c-like_dom_sf"/>
</dbReference>
<dbReference type="GO" id="GO:0046872">
    <property type="term" value="F:metal ion binding"/>
    <property type="evidence" value="ECO:0007669"/>
    <property type="project" value="UniProtKB-KW"/>
</dbReference>
<dbReference type="GO" id="GO:0009055">
    <property type="term" value="F:electron transfer activity"/>
    <property type="evidence" value="ECO:0007669"/>
    <property type="project" value="InterPro"/>
</dbReference>
<dbReference type="Proteomes" id="UP000325286">
    <property type="component" value="Chromosome"/>
</dbReference>
<evidence type="ECO:0000256" key="1">
    <source>
        <dbReference type="ARBA" id="ARBA00022617"/>
    </source>
</evidence>
<evidence type="ECO:0000256" key="3">
    <source>
        <dbReference type="ARBA" id="ARBA00023004"/>
    </source>
</evidence>
<dbReference type="InterPro" id="IPR009056">
    <property type="entry name" value="Cyt_c-like_dom"/>
</dbReference>
<reference evidence="9 10" key="1">
    <citation type="submission" date="2019-08" db="EMBL/GenBank/DDBJ databases">
        <title>Deep-cultivation of Planctomycetes and their phenomic and genomic characterization uncovers novel biology.</title>
        <authorList>
            <person name="Wiegand S."/>
            <person name="Jogler M."/>
            <person name="Boedeker C."/>
            <person name="Pinto D."/>
            <person name="Vollmers J."/>
            <person name="Rivas-Marin E."/>
            <person name="Kohn T."/>
            <person name="Peeters S.H."/>
            <person name="Heuer A."/>
            <person name="Rast P."/>
            <person name="Oberbeckmann S."/>
            <person name="Bunk B."/>
            <person name="Jeske O."/>
            <person name="Meyerdierks A."/>
            <person name="Storesund J.E."/>
            <person name="Kallscheuer N."/>
            <person name="Luecker S."/>
            <person name="Lage O.M."/>
            <person name="Pohl T."/>
            <person name="Merkel B.J."/>
            <person name="Hornburger P."/>
            <person name="Mueller R.-W."/>
            <person name="Bruemmer F."/>
            <person name="Labrenz M."/>
            <person name="Spormann A.M."/>
            <person name="Op den Camp H."/>
            <person name="Overmann J."/>
            <person name="Amann R."/>
            <person name="Jetten M.S.M."/>
            <person name="Mascher T."/>
            <person name="Medema M.H."/>
            <person name="Devos D.P."/>
            <person name="Kaster A.-K."/>
            <person name="Ovreas L."/>
            <person name="Rohde M."/>
            <person name="Galperin M.Y."/>
            <person name="Jogler C."/>
        </authorList>
    </citation>
    <scope>NUCLEOTIDE SEQUENCE [LARGE SCALE GENOMIC DNA]</scope>
    <source>
        <strain evidence="9 10">UC8</strain>
    </source>
</reference>
<protein>
    <submittedName>
        <fullName evidence="9">Xanthan lyase</fullName>
        <ecNumber evidence="9">4.2.2.12</ecNumber>
    </submittedName>
</protein>
<dbReference type="EC" id="4.2.2.12" evidence="9"/>
<dbReference type="GO" id="GO:0020037">
    <property type="term" value="F:heme binding"/>
    <property type="evidence" value="ECO:0007669"/>
    <property type="project" value="InterPro"/>
</dbReference>
<dbReference type="PANTHER" id="PTHR35889:SF3">
    <property type="entry name" value="F-BOX DOMAIN-CONTAINING PROTEIN"/>
    <property type="match status" value="1"/>
</dbReference>
<evidence type="ECO:0000313" key="9">
    <source>
        <dbReference type="EMBL" id="QEG39578.1"/>
    </source>
</evidence>
<dbReference type="EMBL" id="CP042914">
    <property type="protein sequence ID" value="QEG39578.1"/>
    <property type="molecule type" value="Genomic_DNA"/>
</dbReference>